<feature type="domain" description="EGF-like" evidence="26">
    <location>
        <begin position="132"/>
        <end position="172"/>
    </location>
</feature>
<comment type="PTM">
    <text evidence="19">The iron and 2-oxoglutarate dependent 3-hydroxylation of aspartate and asparagine is (R) stereospecific within EGF domains.</text>
</comment>
<dbReference type="CDD" id="cd00033">
    <property type="entry name" value="CCP"/>
    <property type="match status" value="2"/>
</dbReference>
<feature type="domain" description="Peptidase S1" evidence="27">
    <location>
        <begin position="437"/>
        <end position="678"/>
    </location>
</feature>
<dbReference type="Proteomes" id="UP000504632">
    <property type="component" value="Chromosome 9"/>
</dbReference>
<keyword evidence="2" id="KW-0964">Secreted</keyword>
<dbReference type="GeneID" id="115820330"/>
<dbReference type="PROSITE" id="PS50026">
    <property type="entry name" value="EGF_3"/>
    <property type="match status" value="1"/>
</dbReference>
<dbReference type="SMART" id="SM00181">
    <property type="entry name" value="EGF"/>
    <property type="match status" value="1"/>
</dbReference>
<dbReference type="PANTHER" id="PTHR24255">
    <property type="entry name" value="COMPLEMENT COMPONENT 1, S SUBCOMPONENT-RELATED"/>
    <property type="match status" value="1"/>
</dbReference>
<feature type="binding site" evidence="20">
    <location>
        <position position="149"/>
    </location>
    <ligand>
        <name>Ca(2+)</name>
        <dbReference type="ChEBI" id="CHEBI:29108"/>
        <label>2</label>
    </ligand>
</feature>
<feature type="domain" description="Sushi" evidence="28">
    <location>
        <begin position="355"/>
        <end position="422"/>
    </location>
</feature>
<evidence type="ECO:0000256" key="10">
    <source>
        <dbReference type="ARBA" id="ARBA00022801"/>
    </source>
</evidence>
<dbReference type="Pfam" id="PF00431">
    <property type="entry name" value="CUB"/>
    <property type="match status" value="2"/>
</dbReference>
<keyword evidence="9" id="KW-0677">Repeat</keyword>
<keyword evidence="7 20" id="KW-0479">Metal-binding</keyword>
<dbReference type="PROSITE" id="PS50923">
    <property type="entry name" value="SUSHI"/>
    <property type="match status" value="2"/>
</dbReference>
<keyword evidence="10" id="KW-0378">Hydrolase</keyword>
<dbReference type="PROSITE" id="PS01187">
    <property type="entry name" value="EGF_CA"/>
    <property type="match status" value="1"/>
</dbReference>
<feature type="disulfide bond" evidence="18">
    <location>
        <begin position="593"/>
        <end position="609"/>
    </location>
</feature>
<dbReference type="CDD" id="cd00041">
    <property type="entry name" value="CUB"/>
    <property type="match status" value="2"/>
</dbReference>
<feature type="disulfide bond" evidence="18">
    <location>
        <begin position="143"/>
        <end position="156"/>
    </location>
</feature>
<dbReference type="InterPro" id="IPR024175">
    <property type="entry name" value="Pept_S1A_C1r/C1S/mannan-bd"/>
</dbReference>
<feature type="disulfide bond" evidence="18">
    <location>
        <begin position="387"/>
        <end position="420"/>
    </location>
</feature>
<dbReference type="SUPFAM" id="SSF57196">
    <property type="entry name" value="EGF/Laminin"/>
    <property type="match status" value="1"/>
</dbReference>
<dbReference type="RefSeq" id="XP_030639724.1">
    <property type="nucleotide sequence ID" value="XM_030783864.1"/>
</dbReference>
<keyword evidence="29" id="KW-1185">Reference proteome</keyword>
<feature type="active site" description="Charge relay system" evidence="17">
    <location>
        <position position="474"/>
    </location>
</feature>
<dbReference type="GO" id="GO:0072562">
    <property type="term" value="C:blood microparticle"/>
    <property type="evidence" value="ECO:0007669"/>
    <property type="project" value="TreeGrafter"/>
</dbReference>
<dbReference type="Gene3D" id="2.10.25.10">
    <property type="entry name" value="Laminin"/>
    <property type="match status" value="1"/>
</dbReference>
<dbReference type="Gene3D" id="2.10.70.10">
    <property type="entry name" value="Complement Module, domain 1"/>
    <property type="match status" value="2"/>
</dbReference>
<dbReference type="InParanoid" id="A0A6J2W6F8"/>
<dbReference type="AlphaFoldDB" id="A0A6J2W6F8"/>
<evidence type="ECO:0000256" key="18">
    <source>
        <dbReference type="PIRSR" id="PIRSR001155-2"/>
    </source>
</evidence>
<feature type="binding site" evidence="20">
    <location>
        <position position="133"/>
    </location>
    <ligand>
        <name>Ca(2+)</name>
        <dbReference type="ChEBI" id="CHEBI:29108"/>
        <label>2</label>
    </ligand>
</feature>
<evidence type="ECO:0000256" key="12">
    <source>
        <dbReference type="ARBA" id="ARBA00022859"/>
    </source>
</evidence>
<dbReference type="PROSITE" id="PS00010">
    <property type="entry name" value="ASX_HYDROXYL"/>
    <property type="match status" value="1"/>
</dbReference>
<feature type="disulfide bond" evidence="18">
    <location>
        <begin position="357"/>
        <end position="402"/>
    </location>
</feature>
<feature type="active site" description="Charge relay system" evidence="17">
    <location>
        <position position="528"/>
    </location>
</feature>
<dbReference type="InterPro" id="IPR009003">
    <property type="entry name" value="Peptidase_S1_PA"/>
</dbReference>
<keyword evidence="4" id="KW-0399">Innate immunity</keyword>
<dbReference type="SMART" id="SM00042">
    <property type="entry name" value="CUB"/>
    <property type="match status" value="2"/>
</dbReference>
<dbReference type="PANTHER" id="PTHR24255:SF29">
    <property type="entry name" value="COMPLEMENT COMPONENT 1, S SUBCOMPONENT"/>
    <property type="match status" value="1"/>
</dbReference>
<feature type="modified residue" description="(3R)-3-hydroxyasparagine" evidence="19">
    <location>
        <position position="149"/>
    </location>
</feature>
<dbReference type="GO" id="GO:0031638">
    <property type="term" value="P:zymogen activation"/>
    <property type="evidence" value="ECO:0007669"/>
    <property type="project" value="TreeGrafter"/>
</dbReference>
<dbReference type="InterPro" id="IPR049883">
    <property type="entry name" value="NOTCH1_EGF-like"/>
</dbReference>
<evidence type="ECO:0000256" key="6">
    <source>
        <dbReference type="ARBA" id="ARBA00022670"/>
    </source>
</evidence>
<feature type="disulfide bond" evidence="18">
    <location>
        <begin position="619"/>
        <end position="654"/>
    </location>
</feature>
<feature type="binding site" evidence="20">
    <location>
        <position position="225"/>
    </location>
    <ligand>
        <name>Ca(2+)</name>
        <dbReference type="ChEBI" id="CHEBI:29108"/>
        <label>3</label>
    </ligand>
</feature>
<evidence type="ECO:0000256" key="16">
    <source>
        <dbReference type="ARBA" id="ARBA00023278"/>
    </source>
</evidence>
<evidence type="ECO:0000259" key="27">
    <source>
        <dbReference type="PROSITE" id="PS50240"/>
    </source>
</evidence>
<dbReference type="GO" id="GO:0005509">
    <property type="term" value="F:calcium ion binding"/>
    <property type="evidence" value="ECO:0007669"/>
    <property type="project" value="InterPro"/>
</dbReference>
<feature type="domain" description="Sushi" evidence="28">
    <location>
        <begin position="288"/>
        <end position="354"/>
    </location>
</feature>
<dbReference type="InterPro" id="IPR001314">
    <property type="entry name" value="Peptidase_S1A"/>
</dbReference>
<dbReference type="Gene3D" id="2.60.120.290">
    <property type="entry name" value="Spermadhesin, CUB domain"/>
    <property type="match status" value="2"/>
</dbReference>
<proteinExistence type="predicted"/>
<dbReference type="Pfam" id="PF07645">
    <property type="entry name" value="EGF_CA"/>
    <property type="match status" value="1"/>
</dbReference>
<organism evidence="29 30">
    <name type="scientific">Chanos chanos</name>
    <name type="common">Milkfish</name>
    <name type="synonym">Mugil chanos</name>
    <dbReference type="NCBI Taxonomy" id="29144"/>
    <lineage>
        <taxon>Eukaryota</taxon>
        <taxon>Metazoa</taxon>
        <taxon>Chordata</taxon>
        <taxon>Craniata</taxon>
        <taxon>Vertebrata</taxon>
        <taxon>Euteleostomi</taxon>
        <taxon>Actinopterygii</taxon>
        <taxon>Neopterygii</taxon>
        <taxon>Teleostei</taxon>
        <taxon>Ostariophysi</taxon>
        <taxon>Gonorynchiformes</taxon>
        <taxon>Chanidae</taxon>
        <taxon>Chanos</taxon>
    </lineage>
</organism>
<dbReference type="InterPro" id="IPR000859">
    <property type="entry name" value="CUB_dom"/>
</dbReference>
<dbReference type="SMART" id="SM00032">
    <property type="entry name" value="CCP"/>
    <property type="match status" value="2"/>
</dbReference>
<protein>
    <submittedName>
        <fullName evidence="30">Complement C1s subcomponent</fullName>
    </submittedName>
</protein>
<evidence type="ECO:0000259" key="25">
    <source>
        <dbReference type="PROSITE" id="PS01180"/>
    </source>
</evidence>
<dbReference type="InterPro" id="IPR035976">
    <property type="entry name" value="Sushi/SCR/CCP_sf"/>
</dbReference>
<evidence type="ECO:0000256" key="3">
    <source>
        <dbReference type="ARBA" id="ARBA00022536"/>
    </source>
</evidence>
<dbReference type="InterPro" id="IPR000436">
    <property type="entry name" value="Sushi_SCR_CCP_dom"/>
</dbReference>
<keyword evidence="3 22" id="KW-0245">EGF-like domain</keyword>
<evidence type="ECO:0000313" key="29">
    <source>
        <dbReference type="Proteomes" id="UP000504632"/>
    </source>
</evidence>
<evidence type="ECO:0000256" key="5">
    <source>
        <dbReference type="ARBA" id="ARBA00022659"/>
    </source>
</evidence>
<dbReference type="GO" id="GO:0006958">
    <property type="term" value="P:complement activation, classical pathway"/>
    <property type="evidence" value="ECO:0007669"/>
    <property type="project" value="UniProtKB-KW"/>
</dbReference>
<dbReference type="InterPro" id="IPR000152">
    <property type="entry name" value="EGF-type_Asp/Asn_hydroxyl_site"/>
</dbReference>
<keyword evidence="5 23" id="KW-0768">Sushi</keyword>
<feature type="signal peptide" evidence="24">
    <location>
        <begin position="1"/>
        <end position="16"/>
    </location>
</feature>
<feature type="domain" description="CUB" evidence="25">
    <location>
        <begin position="11"/>
        <end position="131"/>
    </location>
</feature>
<evidence type="ECO:0000256" key="20">
    <source>
        <dbReference type="PIRSR" id="PIRSR001155-4"/>
    </source>
</evidence>
<feature type="disulfide bond" evidence="18">
    <location>
        <begin position="136"/>
        <end position="147"/>
    </location>
</feature>
<keyword evidence="14 18" id="KW-1015">Disulfide bond</keyword>
<feature type="binding site" evidence="20">
    <location>
        <position position="132"/>
    </location>
    <ligand>
        <name>Ca(2+)</name>
        <dbReference type="ChEBI" id="CHEBI:29108"/>
        <label>2</label>
    </ligand>
</feature>
<keyword evidence="12" id="KW-0391">Immunity</keyword>
<evidence type="ECO:0000256" key="2">
    <source>
        <dbReference type="ARBA" id="ARBA00022525"/>
    </source>
</evidence>
<evidence type="ECO:0000256" key="17">
    <source>
        <dbReference type="PIRSR" id="PIRSR001155-1"/>
    </source>
</evidence>
<evidence type="ECO:0000256" key="4">
    <source>
        <dbReference type="ARBA" id="ARBA00022588"/>
    </source>
</evidence>
<evidence type="ECO:0000256" key="15">
    <source>
        <dbReference type="ARBA" id="ARBA00023180"/>
    </source>
</evidence>
<dbReference type="SUPFAM" id="SSF57535">
    <property type="entry name" value="Complement control module/SCR domain"/>
    <property type="match status" value="1"/>
</dbReference>
<evidence type="ECO:0000256" key="23">
    <source>
        <dbReference type="PROSITE-ProRule" id="PRU00302"/>
    </source>
</evidence>
<dbReference type="GO" id="GO:0045087">
    <property type="term" value="P:innate immune response"/>
    <property type="evidence" value="ECO:0007669"/>
    <property type="project" value="UniProtKB-KW"/>
</dbReference>
<keyword evidence="8 24" id="KW-0732">Signal</keyword>
<feature type="disulfide bond" evidence="18">
    <location>
        <begin position="232"/>
        <end position="249"/>
    </location>
</feature>
<feature type="disulfide bond" evidence="18">
    <location>
        <begin position="317"/>
        <end position="352"/>
    </location>
</feature>
<feature type="domain" description="CUB" evidence="25">
    <location>
        <begin position="175"/>
        <end position="286"/>
    </location>
</feature>
<gene>
    <name evidence="30" type="primary">LOC115820330</name>
</gene>
<dbReference type="InterPro" id="IPR035914">
    <property type="entry name" value="Sperma_CUB_dom_sf"/>
</dbReference>
<dbReference type="InterPro" id="IPR000742">
    <property type="entry name" value="EGF"/>
</dbReference>
<keyword evidence="16 19" id="KW-0379">Hydroxylation</keyword>
<evidence type="ECO:0000259" key="28">
    <source>
        <dbReference type="PROSITE" id="PS50923"/>
    </source>
</evidence>
<dbReference type="CDD" id="cd00190">
    <property type="entry name" value="Tryp_SPc"/>
    <property type="match status" value="1"/>
</dbReference>
<dbReference type="PROSITE" id="PS00135">
    <property type="entry name" value="TRYPSIN_SER"/>
    <property type="match status" value="1"/>
</dbReference>
<evidence type="ECO:0000256" key="9">
    <source>
        <dbReference type="ARBA" id="ARBA00022737"/>
    </source>
</evidence>
<dbReference type="InterPro" id="IPR001254">
    <property type="entry name" value="Trypsin_dom"/>
</dbReference>
<feature type="disulfide bond" evidence="18">
    <location>
        <begin position="65"/>
        <end position="83"/>
    </location>
</feature>
<feature type="disulfide bond" evidence="18 21">
    <location>
        <begin position="175"/>
        <end position="202"/>
    </location>
</feature>
<feature type="binding site" evidence="20">
    <location>
        <position position="153"/>
    </location>
    <ligand>
        <name>Ca(2+)</name>
        <dbReference type="ChEBI" id="CHEBI:29108"/>
        <label>2</label>
    </ligand>
</feature>
<dbReference type="InterPro" id="IPR018097">
    <property type="entry name" value="EGF_Ca-bd_CS"/>
</dbReference>
<dbReference type="FunFam" id="2.40.10.10:FF:000054">
    <property type="entry name" value="Complement C1r subcomponent"/>
    <property type="match status" value="1"/>
</dbReference>
<feature type="active site" description="Charge relay system" evidence="17">
    <location>
        <position position="623"/>
    </location>
</feature>
<evidence type="ECO:0000256" key="13">
    <source>
        <dbReference type="ARBA" id="ARBA00022875"/>
    </source>
</evidence>
<comment type="subcellular location">
    <subcellularLocation>
        <location evidence="1">Secreted</location>
    </subcellularLocation>
</comment>
<dbReference type="InterPro" id="IPR043504">
    <property type="entry name" value="Peptidase_S1_PA_chymotrypsin"/>
</dbReference>
<dbReference type="PIRSF" id="PIRSF001155">
    <property type="entry name" value="C1r_C1s_MASP"/>
    <property type="match status" value="1"/>
</dbReference>
<evidence type="ECO:0000313" key="30">
    <source>
        <dbReference type="RefSeq" id="XP_030639724.1"/>
    </source>
</evidence>
<sequence>MISVSLFLLFLPVGFSASLVGWVQSPGYPHGYSPQSALEWKRCAPEGHTLTLTFIHLDLEDSQDCENDAVRIFVDDIPHSTLCGRMSTAELRSSVNPSLYSPPKGCISLKFSADYSNTKRHTGFRAFYTIQDVDECTDPANECSHLCNNFIGGYRCTCPPGYLLNSDKHTCTVQCDEDLSGFREGAVRPPGILGSYASDARCNFTLSVDEGLQLLLTFNKDFDIEKGEDGNCIDSVTIETPSGSYGPFCGKVPPEPIRTGTAKAQILFSSDGGGSNKGFTLSYKVTAMTCFGKVTPHSRLTPQLPEYPYGSTVTVQCDVGYFASVVDTKSDVPNEFKSTCQKNGEWSPVHQCTPVDCGNPEADLPEVVRLKNPTRNTLYQGKIQLECESKYYKLVGYDSFTCNANGAWVSENGKEEWPRCVPVCGVTDTQGTGAGRITGGQKAHLGSIPWQLLKKNPRGGAALISDRWVITAAHVVDGQENSVVSLMGGMVDGQDKNAITMESEKIIIHPKYHKVGRAGEDPPSYDNDIALIKLSDRVKLGPNLLPVCLPTNKDGRAMEGKDGTISGFGAVKENRLSRYLLYGNVQEKSKDICEKSRVGKLPFTQNMFCAGGDKGVDSCKGDSGGPLVVPVLGFGNPDRPYQLRGIVSWGQNRCGSGGFIGFYTKVQNYLDWIKEVMEAN</sequence>
<evidence type="ECO:0000256" key="24">
    <source>
        <dbReference type="SAM" id="SignalP"/>
    </source>
</evidence>
<dbReference type="Pfam" id="PF00084">
    <property type="entry name" value="Sushi"/>
    <property type="match status" value="2"/>
</dbReference>
<feature type="binding site" evidence="20">
    <location>
        <position position="135"/>
    </location>
    <ligand>
        <name>Ca(2+)</name>
        <dbReference type="ChEBI" id="CHEBI:29108"/>
        <label>2</label>
    </ligand>
</feature>
<dbReference type="FunFam" id="2.60.120.290:FF:000101">
    <property type="entry name" value="Complement component 1, s subcomponent"/>
    <property type="match status" value="1"/>
</dbReference>
<feature type="binding site" evidence="20">
    <location>
        <position position="234"/>
    </location>
    <ligand>
        <name>Ca(2+)</name>
        <dbReference type="ChEBI" id="CHEBI:29108"/>
        <label>3</label>
    </ligand>
</feature>
<feature type="disulfide bond" description="Interchain (between heavy and light chains)" evidence="18">
    <location>
        <begin position="424"/>
        <end position="548"/>
    </location>
</feature>
<dbReference type="SUPFAM" id="SSF49854">
    <property type="entry name" value="Spermadhesin, CUB domain"/>
    <property type="match status" value="2"/>
</dbReference>
<accession>A0A6J2W6F8</accession>
<keyword evidence="20" id="KW-0106">Calcium</keyword>
<evidence type="ECO:0000256" key="19">
    <source>
        <dbReference type="PIRSR" id="PIRSR001155-3"/>
    </source>
</evidence>
<feature type="disulfide bond" evidence="18">
    <location>
        <begin position="158"/>
        <end position="171"/>
    </location>
</feature>
<evidence type="ECO:0000256" key="8">
    <source>
        <dbReference type="ARBA" id="ARBA00022729"/>
    </source>
</evidence>
<evidence type="ECO:0000259" key="26">
    <source>
        <dbReference type="PROSITE" id="PS50026"/>
    </source>
</evidence>
<dbReference type="FunFam" id="2.10.70.10:FF:000016">
    <property type="entry name" value="Mannan-binding lectin serine protease 1"/>
    <property type="match status" value="1"/>
</dbReference>
<evidence type="ECO:0000256" key="11">
    <source>
        <dbReference type="ARBA" id="ARBA00022825"/>
    </source>
</evidence>
<dbReference type="PRINTS" id="PR00722">
    <property type="entry name" value="CHYMOTRYPSIN"/>
</dbReference>
<dbReference type="InterPro" id="IPR001881">
    <property type="entry name" value="EGF-like_Ca-bd_dom"/>
</dbReference>
<dbReference type="PROSITE" id="PS50240">
    <property type="entry name" value="TRYPSIN_DOM"/>
    <property type="match status" value="1"/>
</dbReference>
<dbReference type="SMART" id="SM00020">
    <property type="entry name" value="Tryp_SPc"/>
    <property type="match status" value="1"/>
</dbReference>
<keyword evidence="11" id="KW-0720">Serine protease</keyword>
<dbReference type="GO" id="GO:0004252">
    <property type="term" value="F:serine-type endopeptidase activity"/>
    <property type="evidence" value="ECO:0007669"/>
    <property type="project" value="InterPro"/>
</dbReference>
<feature type="binding site" evidence="20">
    <location>
        <position position="60"/>
    </location>
    <ligand>
        <name>Ca(2+)</name>
        <dbReference type="ChEBI" id="CHEBI:29108"/>
        <label>1</label>
    </ligand>
</feature>
<evidence type="ECO:0000256" key="22">
    <source>
        <dbReference type="PROSITE-ProRule" id="PRU00076"/>
    </source>
</evidence>
<keyword evidence="6" id="KW-0645">Protease</keyword>
<dbReference type="PROSITE" id="PS01186">
    <property type="entry name" value="EGF_2"/>
    <property type="match status" value="1"/>
</dbReference>
<dbReference type="SUPFAM" id="SSF50494">
    <property type="entry name" value="Trypsin-like serine proteases"/>
    <property type="match status" value="1"/>
</dbReference>
<name>A0A6J2W6F8_CHACN</name>
<dbReference type="FunFam" id="2.10.25.10:FF:000059">
    <property type="entry name" value="Mannan-binding lectin serine protease 1"/>
    <property type="match status" value="1"/>
</dbReference>
<evidence type="ECO:0000256" key="21">
    <source>
        <dbReference type="PROSITE-ProRule" id="PRU00059"/>
    </source>
</evidence>
<dbReference type="CDD" id="cd00054">
    <property type="entry name" value="EGF_CA"/>
    <property type="match status" value="1"/>
</dbReference>
<dbReference type="InterPro" id="IPR033116">
    <property type="entry name" value="TRYPSIN_SER"/>
</dbReference>
<dbReference type="OrthoDB" id="9985152at2759"/>
<feature type="disulfide bond" evidence="18">
    <location>
        <begin position="290"/>
        <end position="340"/>
    </location>
</feature>
<feature type="binding site" evidence="20">
    <location>
        <position position="114"/>
    </location>
    <ligand>
        <name>Ca(2+)</name>
        <dbReference type="ChEBI" id="CHEBI:29108"/>
        <label>1</label>
    </ligand>
</feature>
<evidence type="ECO:0000256" key="7">
    <source>
        <dbReference type="ARBA" id="ARBA00022723"/>
    </source>
</evidence>
<dbReference type="PROSITE" id="PS01180">
    <property type="entry name" value="CUB"/>
    <property type="match status" value="2"/>
</dbReference>
<evidence type="ECO:0000256" key="1">
    <source>
        <dbReference type="ARBA" id="ARBA00004613"/>
    </source>
</evidence>
<dbReference type="Gene3D" id="2.40.10.10">
    <property type="entry name" value="Trypsin-like serine proteases"/>
    <property type="match status" value="1"/>
</dbReference>
<comment type="caution">
    <text evidence="22">Lacks conserved residue(s) required for the propagation of feature annotation.</text>
</comment>
<feature type="binding site" evidence="20">
    <location>
        <position position="116"/>
    </location>
    <ligand>
        <name>Ca(2+)</name>
        <dbReference type="ChEBI" id="CHEBI:29108"/>
        <label>1</label>
    </ligand>
</feature>
<keyword evidence="15" id="KW-0325">Glycoprotein</keyword>
<feature type="binding site" evidence="20">
    <location>
        <position position="68"/>
    </location>
    <ligand>
        <name>Ca(2+)</name>
        <dbReference type="ChEBI" id="CHEBI:29108"/>
        <label>1</label>
    </ligand>
</feature>
<keyword evidence="13" id="KW-0180">Complement pathway</keyword>
<feature type="binding site" evidence="20">
    <location>
        <position position="271"/>
    </location>
    <ligand>
        <name>Ca(2+)</name>
        <dbReference type="ChEBI" id="CHEBI:29108"/>
        <label>3</label>
    </ligand>
</feature>
<feature type="chain" id="PRO_5026732780" evidence="24">
    <location>
        <begin position="17"/>
        <end position="680"/>
    </location>
</feature>
<reference evidence="30" key="1">
    <citation type="submission" date="2025-08" db="UniProtKB">
        <authorList>
            <consortium name="RefSeq"/>
        </authorList>
    </citation>
    <scope>IDENTIFICATION</scope>
</reference>
<dbReference type="Pfam" id="PF00089">
    <property type="entry name" value="Trypsin"/>
    <property type="match status" value="1"/>
</dbReference>
<dbReference type="SMART" id="SM00179">
    <property type="entry name" value="EGF_CA"/>
    <property type="match status" value="1"/>
</dbReference>
<evidence type="ECO:0000256" key="14">
    <source>
        <dbReference type="ARBA" id="ARBA00023157"/>
    </source>
</evidence>